<dbReference type="GO" id="GO:1990861">
    <property type="term" value="C:Ubp3-Bre5 deubiquitination complex"/>
    <property type="evidence" value="ECO:0007669"/>
    <property type="project" value="TreeGrafter"/>
</dbReference>
<proteinExistence type="predicted"/>
<evidence type="ECO:0000256" key="2">
    <source>
        <dbReference type="PROSITE-ProRule" id="PRU00176"/>
    </source>
</evidence>
<dbReference type="PANTHER" id="PTHR10693">
    <property type="entry name" value="RAS GTPASE-ACTIVATING PROTEIN-BINDING PROTEIN"/>
    <property type="match status" value="1"/>
</dbReference>
<dbReference type="GO" id="GO:0034517">
    <property type="term" value="P:ribophagy"/>
    <property type="evidence" value="ECO:0007669"/>
    <property type="project" value="TreeGrafter"/>
</dbReference>
<dbReference type="CDD" id="cd00590">
    <property type="entry name" value="RRM_SF"/>
    <property type="match status" value="1"/>
</dbReference>
<evidence type="ECO:0000259" key="5">
    <source>
        <dbReference type="PROSITE" id="PS50177"/>
    </source>
</evidence>
<dbReference type="Pfam" id="PF00076">
    <property type="entry name" value="RRM_1"/>
    <property type="match status" value="1"/>
</dbReference>
<keyword evidence="1 2" id="KW-0694">RNA-binding</keyword>
<protein>
    <recommendedName>
        <fullName evidence="8">NTF2-domain-containing protein</fullName>
    </recommendedName>
</protein>
<dbReference type="EMBL" id="MU004233">
    <property type="protein sequence ID" value="KAF2671411.1"/>
    <property type="molecule type" value="Genomic_DNA"/>
</dbReference>
<dbReference type="Gene3D" id="3.30.70.330">
    <property type="match status" value="1"/>
</dbReference>
<dbReference type="PROSITE" id="PS50102">
    <property type="entry name" value="RRM"/>
    <property type="match status" value="1"/>
</dbReference>
<dbReference type="InterPro" id="IPR018222">
    <property type="entry name" value="Nuclear_transport_factor_2_euk"/>
</dbReference>
<feature type="compositionally biased region" description="Low complexity" evidence="3">
    <location>
        <begin position="513"/>
        <end position="526"/>
    </location>
</feature>
<dbReference type="InterPro" id="IPR039539">
    <property type="entry name" value="Ras_GTPase_bind_prot"/>
</dbReference>
<evidence type="ECO:0000313" key="7">
    <source>
        <dbReference type="Proteomes" id="UP000799302"/>
    </source>
</evidence>
<dbReference type="SUPFAM" id="SSF54928">
    <property type="entry name" value="RNA-binding domain, RBD"/>
    <property type="match status" value="1"/>
</dbReference>
<feature type="region of interest" description="Disordered" evidence="3">
    <location>
        <begin position="1"/>
        <end position="30"/>
    </location>
</feature>
<dbReference type="OrthoDB" id="339151at2759"/>
<evidence type="ECO:0000256" key="1">
    <source>
        <dbReference type="ARBA" id="ARBA00022884"/>
    </source>
</evidence>
<dbReference type="GO" id="GO:0005829">
    <property type="term" value="C:cytosol"/>
    <property type="evidence" value="ECO:0007669"/>
    <property type="project" value="TreeGrafter"/>
</dbReference>
<dbReference type="Gene3D" id="3.10.450.50">
    <property type="match status" value="1"/>
</dbReference>
<feature type="domain" description="RRM" evidence="4">
    <location>
        <begin position="391"/>
        <end position="469"/>
    </location>
</feature>
<evidence type="ECO:0000313" key="6">
    <source>
        <dbReference type="EMBL" id="KAF2671411.1"/>
    </source>
</evidence>
<dbReference type="Pfam" id="PF02136">
    <property type="entry name" value="NTF2"/>
    <property type="match status" value="1"/>
</dbReference>
<evidence type="ECO:0000259" key="4">
    <source>
        <dbReference type="PROSITE" id="PS50102"/>
    </source>
</evidence>
<dbReference type="GO" id="GO:0003729">
    <property type="term" value="F:mRNA binding"/>
    <property type="evidence" value="ECO:0007669"/>
    <property type="project" value="TreeGrafter"/>
</dbReference>
<organism evidence="6 7">
    <name type="scientific">Microthyrium microscopicum</name>
    <dbReference type="NCBI Taxonomy" id="703497"/>
    <lineage>
        <taxon>Eukaryota</taxon>
        <taxon>Fungi</taxon>
        <taxon>Dikarya</taxon>
        <taxon>Ascomycota</taxon>
        <taxon>Pezizomycotina</taxon>
        <taxon>Dothideomycetes</taxon>
        <taxon>Dothideomycetes incertae sedis</taxon>
        <taxon>Microthyriales</taxon>
        <taxon>Microthyriaceae</taxon>
        <taxon>Microthyrium</taxon>
    </lineage>
</organism>
<dbReference type="AlphaFoldDB" id="A0A6A6UIN9"/>
<gene>
    <name evidence="6" type="ORF">BT63DRAFT_216295</name>
</gene>
<dbReference type="SUPFAM" id="SSF54427">
    <property type="entry name" value="NTF2-like"/>
    <property type="match status" value="1"/>
</dbReference>
<reference evidence="6" key="1">
    <citation type="journal article" date="2020" name="Stud. Mycol.">
        <title>101 Dothideomycetes genomes: a test case for predicting lifestyles and emergence of pathogens.</title>
        <authorList>
            <person name="Haridas S."/>
            <person name="Albert R."/>
            <person name="Binder M."/>
            <person name="Bloem J."/>
            <person name="Labutti K."/>
            <person name="Salamov A."/>
            <person name="Andreopoulos B."/>
            <person name="Baker S."/>
            <person name="Barry K."/>
            <person name="Bills G."/>
            <person name="Bluhm B."/>
            <person name="Cannon C."/>
            <person name="Castanera R."/>
            <person name="Culley D."/>
            <person name="Daum C."/>
            <person name="Ezra D."/>
            <person name="Gonzalez J."/>
            <person name="Henrissat B."/>
            <person name="Kuo A."/>
            <person name="Liang C."/>
            <person name="Lipzen A."/>
            <person name="Lutzoni F."/>
            <person name="Magnuson J."/>
            <person name="Mondo S."/>
            <person name="Nolan M."/>
            <person name="Ohm R."/>
            <person name="Pangilinan J."/>
            <person name="Park H.-J."/>
            <person name="Ramirez L."/>
            <person name="Alfaro M."/>
            <person name="Sun H."/>
            <person name="Tritt A."/>
            <person name="Yoshinaga Y."/>
            <person name="Zwiers L.-H."/>
            <person name="Turgeon B."/>
            <person name="Goodwin S."/>
            <person name="Spatafora J."/>
            <person name="Crous P."/>
            <person name="Grigoriev I."/>
        </authorList>
    </citation>
    <scope>NUCLEOTIDE SEQUENCE</scope>
    <source>
        <strain evidence="6">CBS 115976</strain>
    </source>
</reference>
<sequence>MATELSGPTNGYSVPTSTSPGPAQTPSTQTADFKKEEIGWYFVERYYNTLSKNPDNLYLLYNKKSQFVAGKEEEKVKVSIGLKAINERVKELNYQNCKVRITNVDSQASADNIVVQVIGEMTDDLQPHRKFAQTFVLAPQPQGYYLLNDILRFLNEDEEEPIEAQAEETKPVEEEAAPLPVETKSEEKAISTEETIAKVDEQLEETAKAEEVKPVNGTSHVAQAVDEPVEEAASVPVEDETPTKAEEAAAAPSPAAEKPAEPTPTPAEPKAAPKAAPVPTKPATPMSWAQRLSANSARQAAASASAAPAAASAAPAASTPAPKPAPQSSSTQATAPTTAPAQTAAPAREPSPVDSNQEGSTGGWQMAGADHSRTKSRSAQAGPQTTDNGHVRAYVKNVYQTVGAEDLKAALSKYGELAYFDISRQKNSAFVEFKNVDGFKAAVAANPHKIGTDNVIVEERRITPQFSGRGNTRGGRGGFEGRTNPGGRGGFANKEGGAPRGNFTGNRGGRGGPAVPNRGGRPQQAV</sequence>
<dbReference type="InterPro" id="IPR000504">
    <property type="entry name" value="RRM_dom"/>
</dbReference>
<dbReference type="InterPro" id="IPR012677">
    <property type="entry name" value="Nucleotide-bd_a/b_plait_sf"/>
</dbReference>
<keyword evidence="7" id="KW-1185">Reference proteome</keyword>
<evidence type="ECO:0000256" key="3">
    <source>
        <dbReference type="SAM" id="MobiDB-lite"/>
    </source>
</evidence>
<dbReference type="GO" id="GO:0016579">
    <property type="term" value="P:protein deubiquitination"/>
    <property type="evidence" value="ECO:0007669"/>
    <property type="project" value="TreeGrafter"/>
</dbReference>
<dbReference type="GO" id="GO:1990904">
    <property type="term" value="C:ribonucleoprotein complex"/>
    <property type="evidence" value="ECO:0007669"/>
    <property type="project" value="TreeGrafter"/>
</dbReference>
<feature type="region of interest" description="Disordered" evidence="3">
    <location>
        <begin position="160"/>
        <end position="190"/>
    </location>
</feature>
<feature type="compositionally biased region" description="Gly residues" evidence="3">
    <location>
        <begin position="471"/>
        <end position="490"/>
    </location>
</feature>
<dbReference type="InterPro" id="IPR035979">
    <property type="entry name" value="RBD_domain_sf"/>
</dbReference>
<dbReference type="SMART" id="SM00360">
    <property type="entry name" value="RRM"/>
    <property type="match status" value="1"/>
</dbReference>
<dbReference type="CDD" id="cd00780">
    <property type="entry name" value="NTF2"/>
    <property type="match status" value="1"/>
</dbReference>
<evidence type="ECO:0008006" key="8">
    <source>
        <dbReference type="Google" id="ProtNLM"/>
    </source>
</evidence>
<feature type="compositionally biased region" description="Low complexity" evidence="3">
    <location>
        <begin position="268"/>
        <end position="347"/>
    </location>
</feature>
<dbReference type="PROSITE" id="PS50177">
    <property type="entry name" value="NTF2_DOMAIN"/>
    <property type="match status" value="1"/>
</dbReference>
<dbReference type="InterPro" id="IPR002075">
    <property type="entry name" value="NTF2_dom"/>
</dbReference>
<feature type="compositionally biased region" description="Low complexity" evidence="3">
    <location>
        <begin position="248"/>
        <end position="257"/>
    </location>
</feature>
<dbReference type="InterPro" id="IPR032710">
    <property type="entry name" value="NTF2-like_dom_sf"/>
</dbReference>
<accession>A0A6A6UIN9</accession>
<feature type="region of interest" description="Disordered" evidence="3">
    <location>
        <begin position="225"/>
        <end position="389"/>
    </location>
</feature>
<dbReference type="PANTHER" id="PTHR10693:SF20">
    <property type="entry name" value="AT27578P"/>
    <property type="match status" value="1"/>
</dbReference>
<feature type="compositionally biased region" description="Polar residues" evidence="3">
    <location>
        <begin position="377"/>
        <end position="388"/>
    </location>
</feature>
<dbReference type="FunFam" id="3.10.450.50:FF:000003">
    <property type="entry name" value="Nuclear transport factor 2 family protein"/>
    <property type="match status" value="1"/>
</dbReference>
<name>A0A6A6UIN9_9PEZI</name>
<feature type="domain" description="NTF2" evidence="5">
    <location>
        <begin position="38"/>
        <end position="153"/>
    </location>
</feature>
<dbReference type="Proteomes" id="UP000799302">
    <property type="component" value="Unassembled WGS sequence"/>
</dbReference>
<feature type="region of interest" description="Disordered" evidence="3">
    <location>
        <begin position="465"/>
        <end position="526"/>
    </location>
</feature>